<name>A0A6P8ASA7_PYRGI</name>
<dbReference type="KEGG" id="pgri:PgNI_10028"/>
<dbReference type="GO" id="GO:0020037">
    <property type="term" value="F:heme binding"/>
    <property type="evidence" value="ECO:0007669"/>
    <property type="project" value="InterPro"/>
</dbReference>
<dbReference type="InterPro" id="IPR036396">
    <property type="entry name" value="Cyt_P450_sf"/>
</dbReference>
<dbReference type="GeneID" id="41964916"/>
<organism evidence="1 2">
    <name type="scientific">Pyricularia grisea</name>
    <name type="common">Crabgrass-specific blast fungus</name>
    <name type="synonym">Magnaporthe grisea</name>
    <dbReference type="NCBI Taxonomy" id="148305"/>
    <lineage>
        <taxon>Eukaryota</taxon>
        <taxon>Fungi</taxon>
        <taxon>Dikarya</taxon>
        <taxon>Ascomycota</taxon>
        <taxon>Pezizomycotina</taxon>
        <taxon>Sordariomycetes</taxon>
        <taxon>Sordariomycetidae</taxon>
        <taxon>Magnaporthales</taxon>
        <taxon>Pyriculariaceae</taxon>
        <taxon>Pyricularia</taxon>
    </lineage>
</organism>
<feature type="non-terminal residue" evidence="2">
    <location>
        <position position="122"/>
    </location>
</feature>
<evidence type="ECO:0000313" key="2">
    <source>
        <dbReference type="RefSeq" id="XP_030977764.1"/>
    </source>
</evidence>
<feature type="non-terminal residue" evidence="2">
    <location>
        <position position="1"/>
    </location>
</feature>
<dbReference type="GO" id="GO:0005506">
    <property type="term" value="F:iron ion binding"/>
    <property type="evidence" value="ECO:0007669"/>
    <property type="project" value="InterPro"/>
</dbReference>
<dbReference type="GO" id="GO:0016705">
    <property type="term" value="F:oxidoreductase activity, acting on paired donors, with incorporation or reduction of molecular oxygen"/>
    <property type="evidence" value="ECO:0007669"/>
    <property type="project" value="InterPro"/>
</dbReference>
<proteinExistence type="predicted"/>
<reference evidence="2" key="1">
    <citation type="journal article" date="2019" name="Mol. Biol. Evol.">
        <title>Blast fungal genomes show frequent chromosomal changes, gene gains and losses, and effector gene turnover.</title>
        <authorList>
            <person name="Gomez Luciano L.B."/>
            <person name="Jason Tsai I."/>
            <person name="Chuma I."/>
            <person name="Tosa Y."/>
            <person name="Chen Y.H."/>
            <person name="Li J.Y."/>
            <person name="Li M.Y."/>
            <person name="Jade Lu M.Y."/>
            <person name="Nakayashiki H."/>
            <person name="Li W.H."/>
        </authorList>
    </citation>
    <scope>NUCLEOTIDE SEQUENCE</scope>
    <source>
        <strain evidence="2">NI907</strain>
    </source>
</reference>
<reference evidence="2" key="3">
    <citation type="submission" date="2025-08" db="UniProtKB">
        <authorList>
            <consortium name="RefSeq"/>
        </authorList>
    </citation>
    <scope>IDENTIFICATION</scope>
    <source>
        <strain evidence="2">NI907</strain>
    </source>
</reference>
<reference evidence="2" key="2">
    <citation type="submission" date="2019-10" db="EMBL/GenBank/DDBJ databases">
        <authorList>
            <consortium name="NCBI Genome Project"/>
        </authorList>
    </citation>
    <scope>NUCLEOTIDE SEQUENCE</scope>
    <source>
        <strain evidence="2">NI907</strain>
    </source>
</reference>
<protein>
    <submittedName>
        <fullName evidence="2">Uncharacterized protein</fullName>
    </submittedName>
</protein>
<evidence type="ECO:0000313" key="1">
    <source>
        <dbReference type="Proteomes" id="UP000515153"/>
    </source>
</evidence>
<keyword evidence="1" id="KW-1185">Reference proteome</keyword>
<gene>
    <name evidence="2" type="ORF">PgNI_10028</name>
</gene>
<dbReference type="AlphaFoldDB" id="A0A6P8ASA7"/>
<accession>A0A6P8ASA7</accession>
<dbReference type="Gene3D" id="1.10.630.10">
    <property type="entry name" value="Cytochrome P450"/>
    <property type="match status" value="1"/>
</dbReference>
<dbReference type="GO" id="GO:0004497">
    <property type="term" value="F:monooxygenase activity"/>
    <property type="evidence" value="ECO:0007669"/>
    <property type="project" value="InterPro"/>
</dbReference>
<dbReference type="RefSeq" id="XP_030977764.1">
    <property type="nucleotide sequence ID" value="XM_031130008.1"/>
</dbReference>
<dbReference type="Proteomes" id="UP000515153">
    <property type="component" value="Unplaced"/>
</dbReference>
<sequence>HFVRVAPDEVSISHPDAVRKVFLAPLTKGYWYAGFTIPDWRYVSPMSILDPRAKMELSKALSPGYALSNVLQSEEAVGRLIERLMNWMDVFARDGKPMDLDEYLSYTTLDIVGEVVFSKPFG</sequence>
<dbReference type="SUPFAM" id="SSF48264">
    <property type="entry name" value="Cytochrome P450"/>
    <property type="match status" value="1"/>
</dbReference>